<evidence type="ECO:0000256" key="3">
    <source>
        <dbReference type="ARBA" id="ARBA00034301"/>
    </source>
</evidence>
<name>A0A229UK80_9BACL</name>
<dbReference type="InterPro" id="IPR036866">
    <property type="entry name" value="RibonucZ/Hydroxyglut_hydro"/>
</dbReference>
<dbReference type="AlphaFoldDB" id="A0A229UK80"/>
<keyword evidence="1 6" id="KW-0378">Hydrolase</keyword>
<proteinExistence type="predicted"/>
<sequence>MLAIWFIGQCGVILKGGKTVIFIDPYLAPSPSRAFDPPFHAEAISHADYVFITHEHSDHLDIHTIEILAASHPSIRYVTPGYCRDKMIKLGVKEDRLLTLRTDEWRREPGFRVKALPSAHEELDYDPELGYRCVGYVFELNGVKLYHAGDTVVYPGLVESLETESIDLGMLPINGRDLFRNARNIVGNMNFREAAELAVAAGFDTVVPLHYDMFRGNGEHPGYFVDYLYERHPTQKSHVMARFERYIYVSRAALV</sequence>
<comment type="caution">
    <text evidence="6">The sequence shown here is derived from an EMBL/GenBank/DDBJ whole genome shotgun (WGS) entry which is preliminary data.</text>
</comment>
<dbReference type="SUPFAM" id="SSF56281">
    <property type="entry name" value="Metallo-hydrolase/oxidoreductase"/>
    <property type="match status" value="1"/>
</dbReference>
<dbReference type="Proteomes" id="UP000215509">
    <property type="component" value="Unassembled WGS sequence"/>
</dbReference>
<dbReference type="OrthoDB" id="9800061at2"/>
<evidence type="ECO:0000313" key="7">
    <source>
        <dbReference type="Proteomes" id="UP000215509"/>
    </source>
</evidence>
<dbReference type="PANTHER" id="PTHR43546:SF9">
    <property type="entry name" value="L-ASCORBATE-6-PHOSPHATE LACTONASE ULAG-RELATED"/>
    <property type="match status" value="1"/>
</dbReference>
<evidence type="ECO:0000256" key="2">
    <source>
        <dbReference type="ARBA" id="ARBA00034221"/>
    </source>
</evidence>
<protein>
    <submittedName>
        <fullName evidence="6">MBL fold metallo-hydrolase</fullName>
    </submittedName>
</protein>
<dbReference type="GO" id="GO:0016787">
    <property type="term" value="F:hydrolase activity"/>
    <property type="evidence" value="ECO:0007669"/>
    <property type="project" value="UniProtKB-KW"/>
</dbReference>
<gene>
    <name evidence="6" type="ORF">CF651_23760</name>
</gene>
<evidence type="ECO:0000256" key="1">
    <source>
        <dbReference type="ARBA" id="ARBA00022801"/>
    </source>
</evidence>
<dbReference type="EMBL" id="NMQW01000038">
    <property type="protein sequence ID" value="OXM83806.1"/>
    <property type="molecule type" value="Genomic_DNA"/>
</dbReference>
<comment type="catalytic activity">
    <reaction evidence="4">
        <text>3',5'-cyclic UMP + H2O = UMP + H(+)</text>
        <dbReference type="Rhea" id="RHEA:70575"/>
        <dbReference type="ChEBI" id="CHEBI:15377"/>
        <dbReference type="ChEBI" id="CHEBI:15378"/>
        <dbReference type="ChEBI" id="CHEBI:57865"/>
        <dbReference type="ChEBI" id="CHEBI:184387"/>
    </reaction>
    <physiologicalReaction direction="left-to-right" evidence="4">
        <dbReference type="Rhea" id="RHEA:70576"/>
    </physiologicalReaction>
</comment>
<evidence type="ECO:0000256" key="4">
    <source>
        <dbReference type="ARBA" id="ARBA00048505"/>
    </source>
</evidence>
<evidence type="ECO:0000313" key="6">
    <source>
        <dbReference type="EMBL" id="OXM83806.1"/>
    </source>
</evidence>
<organism evidence="6 7">
    <name type="scientific">Paenibacillus rigui</name>
    <dbReference type="NCBI Taxonomy" id="554312"/>
    <lineage>
        <taxon>Bacteria</taxon>
        <taxon>Bacillati</taxon>
        <taxon>Bacillota</taxon>
        <taxon>Bacilli</taxon>
        <taxon>Bacillales</taxon>
        <taxon>Paenibacillaceae</taxon>
        <taxon>Paenibacillus</taxon>
    </lineage>
</organism>
<accession>A0A229UK80</accession>
<dbReference type="Pfam" id="PF12706">
    <property type="entry name" value="Lactamase_B_2"/>
    <property type="match status" value="1"/>
</dbReference>
<dbReference type="Gene3D" id="3.60.15.10">
    <property type="entry name" value="Ribonuclease Z/Hydroxyacylglutathione hydrolase-like"/>
    <property type="match status" value="1"/>
</dbReference>
<evidence type="ECO:0000259" key="5">
    <source>
        <dbReference type="Pfam" id="PF12706"/>
    </source>
</evidence>
<dbReference type="InterPro" id="IPR001279">
    <property type="entry name" value="Metallo-B-lactamas"/>
</dbReference>
<comment type="catalytic activity">
    <reaction evidence="2">
        <text>3',5'-cyclic CMP + H2O = CMP + H(+)</text>
        <dbReference type="Rhea" id="RHEA:72675"/>
        <dbReference type="ChEBI" id="CHEBI:15377"/>
        <dbReference type="ChEBI" id="CHEBI:15378"/>
        <dbReference type="ChEBI" id="CHEBI:58003"/>
        <dbReference type="ChEBI" id="CHEBI:60377"/>
    </reaction>
    <physiologicalReaction direction="left-to-right" evidence="2">
        <dbReference type="Rhea" id="RHEA:72676"/>
    </physiologicalReaction>
</comment>
<keyword evidence="7" id="KW-1185">Reference proteome</keyword>
<comment type="function">
    <text evidence="3">Counteracts the endogenous Pycsar antiviral defense system. Phosphodiesterase that enables metal-dependent hydrolysis of host cyclic nucleotide Pycsar defense signals such as cCMP and cUMP.</text>
</comment>
<feature type="domain" description="Metallo-beta-lactamase" evidence="5">
    <location>
        <begin position="21"/>
        <end position="211"/>
    </location>
</feature>
<reference evidence="6 7" key="1">
    <citation type="submission" date="2017-07" db="EMBL/GenBank/DDBJ databases">
        <title>Genome sequencing and assembly of Paenibacillus rigui.</title>
        <authorList>
            <person name="Mayilraj S."/>
        </authorList>
    </citation>
    <scope>NUCLEOTIDE SEQUENCE [LARGE SCALE GENOMIC DNA]</scope>
    <source>
        <strain evidence="6 7">JCM 16352</strain>
    </source>
</reference>
<dbReference type="InterPro" id="IPR050114">
    <property type="entry name" value="UPF0173_UPF0282_UlaG_hydrolase"/>
</dbReference>
<dbReference type="PANTHER" id="PTHR43546">
    <property type="entry name" value="UPF0173 METAL-DEPENDENT HYDROLASE MJ1163-RELATED"/>
    <property type="match status" value="1"/>
</dbReference>